<feature type="domain" description="HTH luxR-type" evidence="6">
    <location>
        <begin position="598"/>
        <end position="663"/>
    </location>
</feature>
<dbReference type="InterPro" id="IPR016032">
    <property type="entry name" value="Sig_transdc_resp-reg_C-effctor"/>
</dbReference>
<evidence type="ECO:0000259" key="6">
    <source>
        <dbReference type="PROSITE" id="PS50043"/>
    </source>
</evidence>
<dbReference type="PRINTS" id="PR00038">
    <property type="entry name" value="HTHLUXR"/>
</dbReference>
<evidence type="ECO:0000256" key="4">
    <source>
        <dbReference type="SAM" id="MobiDB-lite"/>
    </source>
</evidence>
<keyword evidence="3" id="KW-0804">Transcription</keyword>
<dbReference type="SMART" id="SM00421">
    <property type="entry name" value="HTH_LUXR"/>
    <property type="match status" value="1"/>
</dbReference>
<evidence type="ECO:0000256" key="1">
    <source>
        <dbReference type="ARBA" id="ARBA00023015"/>
    </source>
</evidence>
<feature type="transmembrane region" description="Helical" evidence="5">
    <location>
        <begin position="232"/>
        <end position="251"/>
    </location>
</feature>
<dbReference type="PROSITE" id="PS00622">
    <property type="entry name" value="HTH_LUXR_1"/>
    <property type="match status" value="1"/>
</dbReference>
<dbReference type="HOGENOM" id="CLU_027066_4_1_11"/>
<evidence type="ECO:0000256" key="2">
    <source>
        <dbReference type="ARBA" id="ARBA00023125"/>
    </source>
</evidence>
<keyword evidence="8" id="KW-1185">Reference proteome</keyword>
<dbReference type="OrthoDB" id="9816529at2"/>
<dbReference type="GO" id="GO:0003677">
    <property type="term" value="F:DNA binding"/>
    <property type="evidence" value="ECO:0007669"/>
    <property type="project" value="UniProtKB-KW"/>
</dbReference>
<dbReference type="InterPro" id="IPR000792">
    <property type="entry name" value="Tscrpt_reg_LuxR_C"/>
</dbReference>
<feature type="compositionally biased region" description="Basic and acidic residues" evidence="4">
    <location>
        <begin position="319"/>
        <end position="334"/>
    </location>
</feature>
<dbReference type="PANTHER" id="PTHR44688:SF16">
    <property type="entry name" value="DNA-BINDING TRANSCRIPTIONAL ACTIVATOR DEVR_DOSR"/>
    <property type="match status" value="1"/>
</dbReference>
<sequence>MEEHPGNPDAYAMRLLAFIAFFATIPLYSPNVVPFNGIAIADGIVKAFVEPLMAGAIFASAILFLATLKTGGFGGQMLPGKTMFRGTLPFGALSSGARFSNVLSAGARPSSTSPSGAPSSNVLPSGARPSGALPSSILPSGTLSSEVLPWIACALYATSMLTFYLSCAGVFPFAPMAVGASGALAGICIIPLFIIWAKSFSGEGPRRLLLTLCLTVGTTAVTNWLFTYLPATPLVAVCSLLVLAGSFWPLLTSLLDRKHAQGSIATEDSINAAAAVRATKFDAENAIAIDATSPDKKGAISATSPDASRIEEAVHLTDREGEAQARANASERGDANPSDASRFELGTRPAKANSFANVSEEAPFDSKGMMRRFASVLMPAIVGLAMFAYFMGVSHAMLFDAISAESVGGALGALIVAVFCLRPSDGPLLHTLYQVLLPIASLVTVVFITLPEHWAFMPEAFSAVTYTFFCIAALLALGLGLAGSNAGEFPTSLVVSGLTLAFALASAAGLASGSASSPSETWFIPTSIIAVYAAYLILPPIIGNARLIDSSREGRELGSLEGGFENVAVADDQDGMSAAAEHAAPAMDDTFFKQKAEEIGDAFRLSPREREILGYIGRGHSSVYIAKTLVISENTVYTHVRNIYRKTGADSREELLEMFIPSR</sequence>
<organism evidence="7 8">
    <name type="scientific">Slackia exigua (strain ATCC 700122 / DSM 15923 / CIP 105133 / JCM 11022 / KCTC 5966 / S-7)</name>
    <dbReference type="NCBI Taxonomy" id="649764"/>
    <lineage>
        <taxon>Bacteria</taxon>
        <taxon>Bacillati</taxon>
        <taxon>Actinomycetota</taxon>
        <taxon>Coriobacteriia</taxon>
        <taxon>Eggerthellales</taxon>
        <taxon>Eggerthellaceae</taxon>
        <taxon>Slackia</taxon>
    </lineage>
</organism>
<feature type="transmembrane region" description="Helical" evidence="5">
    <location>
        <begin position="397"/>
        <end position="420"/>
    </location>
</feature>
<feature type="transmembrane region" description="Helical" evidence="5">
    <location>
        <begin position="522"/>
        <end position="542"/>
    </location>
</feature>
<dbReference type="STRING" id="649764.HMPREF0762_02053"/>
<keyword evidence="5" id="KW-0472">Membrane</keyword>
<feature type="region of interest" description="Disordered" evidence="4">
    <location>
        <begin position="105"/>
        <end position="127"/>
    </location>
</feature>
<feature type="region of interest" description="Disordered" evidence="4">
    <location>
        <begin position="319"/>
        <end position="343"/>
    </location>
</feature>
<accession>D0WJM6</accession>
<dbReference type="eggNOG" id="COG2197">
    <property type="taxonomic scope" value="Bacteria"/>
</dbReference>
<dbReference type="AlphaFoldDB" id="D0WJM6"/>
<dbReference type="RefSeq" id="WP_006363341.1">
    <property type="nucleotide sequence ID" value="NZ_GG700631.1"/>
</dbReference>
<dbReference type="Gene3D" id="1.10.10.10">
    <property type="entry name" value="Winged helix-like DNA-binding domain superfamily/Winged helix DNA-binding domain"/>
    <property type="match status" value="1"/>
</dbReference>
<evidence type="ECO:0000256" key="3">
    <source>
        <dbReference type="ARBA" id="ARBA00023163"/>
    </source>
</evidence>
<feature type="transmembrane region" description="Helical" evidence="5">
    <location>
        <begin position="373"/>
        <end position="391"/>
    </location>
</feature>
<dbReference type="SUPFAM" id="SSF46894">
    <property type="entry name" value="C-terminal effector domain of the bipartite response regulators"/>
    <property type="match status" value="1"/>
</dbReference>
<feature type="transmembrane region" description="Helical" evidence="5">
    <location>
        <begin position="432"/>
        <end position="451"/>
    </location>
</feature>
<protein>
    <submittedName>
        <fullName evidence="7">Transcriptional regulator, LuxR family</fullName>
    </submittedName>
</protein>
<feature type="transmembrane region" description="Helical" evidence="5">
    <location>
        <begin position="48"/>
        <end position="68"/>
    </location>
</feature>
<dbReference type="Pfam" id="PF00196">
    <property type="entry name" value="GerE"/>
    <property type="match status" value="1"/>
</dbReference>
<reference evidence="7" key="1">
    <citation type="submission" date="2009-10" db="EMBL/GenBank/DDBJ databases">
        <authorList>
            <person name="Weinstock G."/>
            <person name="Sodergren E."/>
            <person name="Clifton S."/>
            <person name="Fulton L."/>
            <person name="Fulton B."/>
            <person name="Courtney L."/>
            <person name="Fronick C."/>
            <person name="Harrison M."/>
            <person name="Strong C."/>
            <person name="Farmer C."/>
            <person name="Delahaunty K."/>
            <person name="Markovic C."/>
            <person name="Hall O."/>
            <person name="Minx P."/>
            <person name="Tomlinson C."/>
            <person name="Mitreva M."/>
            <person name="Nelson J."/>
            <person name="Hou S."/>
            <person name="Wollam A."/>
            <person name="Pepin K.H."/>
            <person name="Johnson M."/>
            <person name="Bhonagiri V."/>
            <person name="Nash W.E."/>
            <person name="Warren W."/>
            <person name="Chinwalla A."/>
            <person name="Mardis E.R."/>
            <person name="Wilson R.K."/>
        </authorList>
    </citation>
    <scope>NUCLEOTIDE SEQUENCE [LARGE SCALE GENOMIC DNA]</scope>
    <source>
        <strain evidence="7">ATCC 700122</strain>
    </source>
</reference>
<feature type="transmembrane region" description="Helical" evidence="5">
    <location>
        <begin position="177"/>
        <end position="196"/>
    </location>
</feature>
<dbReference type="Proteomes" id="UP000006001">
    <property type="component" value="Unassembled WGS sequence"/>
</dbReference>
<keyword evidence="5" id="KW-0812">Transmembrane</keyword>
<dbReference type="PANTHER" id="PTHR44688">
    <property type="entry name" value="DNA-BINDING TRANSCRIPTIONAL ACTIVATOR DEVR_DOSR"/>
    <property type="match status" value="1"/>
</dbReference>
<name>D0WJM6_SLAES</name>
<keyword evidence="1" id="KW-0805">Transcription regulation</keyword>
<dbReference type="CDD" id="cd06170">
    <property type="entry name" value="LuxR_C_like"/>
    <property type="match status" value="1"/>
</dbReference>
<feature type="compositionally biased region" description="Low complexity" evidence="4">
    <location>
        <begin position="105"/>
        <end position="120"/>
    </location>
</feature>
<dbReference type="GeneID" id="85007930"/>
<feature type="transmembrane region" description="Helical" evidence="5">
    <location>
        <begin position="12"/>
        <end position="28"/>
    </location>
</feature>
<feature type="transmembrane region" description="Helical" evidence="5">
    <location>
        <begin position="489"/>
        <end position="510"/>
    </location>
</feature>
<dbReference type="InterPro" id="IPR036388">
    <property type="entry name" value="WH-like_DNA-bd_sf"/>
</dbReference>
<feature type="transmembrane region" description="Helical" evidence="5">
    <location>
        <begin position="208"/>
        <end position="226"/>
    </location>
</feature>
<keyword evidence="5" id="KW-1133">Transmembrane helix</keyword>
<comment type="caution">
    <text evidence="7">The sequence shown here is derived from an EMBL/GenBank/DDBJ whole genome shotgun (WGS) entry which is preliminary data.</text>
</comment>
<proteinExistence type="predicted"/>
<dbReference type="EMBL" id="ACUX02000019">
    <property type="protein sequence ID" value="EEZ60574.1"/>
    <property type="molecule type" value="Genomic_DNA"/>
</dbReference>
<gene>
    <name evidence="7" type="ORF">HMPREF0762_02053</name>
</gene>
<dbReference type="GO" id="GO:0006355">
    <property type="term" value="P:regulation of DNA-templated transcription"/>
    <property type="evidence" value="ECO:0007669"/>
    <property type="project" value="InterPro"/>
</dbReference>
<evidence type="ECO:0000313" key="7">
    <source>
        <dbReference type="EMBL" id="EEZ60574.1"/>
    </source>
</evidence>
<evidence type="ECO:0000313" key="8">
    <source>
        <dbReference type="Proteomes" id="UP000006001"/>
    </source>
</evidence>
<feature type="transmembrane region" description="Helical" evidence="5">
    <location>
        <begin position="463"/>
        <end position="482"/>
    </location>
</feature>
<keyword evidence="2" id="KW-0238">DNA-binding</keyword>
<evidence type="ECO:0000256" key="5">
    <source>
        <dbReference type="SAM" id="Phobius"/>
    </source>
</evidence>
<dbReference type="PROSITE" id="PS50043">
    <property type="entry name" value="HTH_LUXR_2"/>
    <property type="match status" value="1"/>
</dbReference>